<protein>
    <recommendedName>
        <fullName evidence="3">DUF2164 domain-containing protein</fullName>
    </recommendedName>
</protein>
<dbReference type="EMBL" id="LJJC01000006">
    <property type="protein sequence ID" value="KQL51517.1"/>
    <property type="molecule type" value="Genomic_DNA"/>
</dbReference>
<dbReference type="Pfam" id="PF09932">
    <property type="entry name" value="DUF2164"/>
    <property type="match status" value="1"/>
</dbReference>
<dbReference type="PATRIC" id="fig|157838.3.peg.4709"/>
<dbReference type="RefSeq" id="WP_055741827.1">
    <property type="nucleotide sequence ID" value="NZ_JAAIWL010000084.1"/>
</dbReference>
<dbReference type="AlphaFoldDB" id="A0A0Q3WT67"/>
<evidence type="ECO:0008006" key="3">
    <source>
        <dbReference type="Google" id="ProtNLM"/>
    </source>
</evidence>
<accession>A0A0Q3WT67</accession>
<sequence length="81" mass="9650">MFLKLTKEQRQMMIADIQDFFLQERDEEITEFAAESVLNFFKESLAPHFYNAAIQDAKHVVEQQFLSLEEEIVTLERPVRK</sequence>
<evidence type="ECO:0000313" key="2">
    <source>
        <dbReference type="Proteomes" id="UP000051888"/>
    </source>
</evidence>
<comment type="caution">
    <text evidence="1">The sequence shown here is derived from an EMBL/GenBank/DDBJ whole genome shotgun (WGS) entry which is preliminary data.</text>
</comment>
<dbReference type="OrthoDB" id="573733at2"/>
<dbReference type="STRING" id="157838.AN964_21425"/>
<organism evidence="1 2">
    <name type="scientific">Heyndrickxia shackletonii</name>
    <dbReference type="NCBI Taxonomy" id="157838"/>
    <lineage>
        <taxon>Bacteria</taxon>
        <taxon>Bacillati</taxon>
        <taxon>Bacillota</taxon>
        <taxon>Bacilli</taxon>
        <taxon>Bacillales</taxon>
        <taxon>Bacillaceae</taxon>
        <taxon>Heyndrickxia</taxon>
    </lineage>
</organism>
<reference evidence="1 2" key="1">
    <citation type="submission" date="2015-09" db="EMBL/GenBank/DDBJ databases">
        <title>Genome sequencing project for genomic taxonomy and phylogenomics of Bacillus-like bacteria.</title>
        <authorList>
            <person name="Liu B."/>
            <person name="Wang J."/>
            <person name="Zhu Y."/>
            <person name="Liu G."/>
            <person name="Chen Q."/>
            <person name="Chen Z."/>
            <person name="Lan J."/>
            <person name="Che J."/>
            <person name="Ge C."/>
            <person name="Shi H."/>
            <person name="Pan Z."/>
            <person name="Liu X."/>
        </authorList>
    </citation>
    <scope>NUCLEOTIDE SEQUENCE [LARGE SCALE GENOMIC DNA]</scope>
    <source>
        <strain evidence="1 2">LMG 18435</strain>
    </source>
</reference>
<dbReference type="Proteomes" id="UP000051888">
    <property type="component" value="Unassembled WGS sequence"/>
</dbReference>
<dbReference type="InterPro" id="IPR018680">
    <property type="entry name" value="DUF2164"/>
</dbReference>
<gene>
    <name evidence="1" type="ORF">AN964_21425</name>
</gene>
<evidence type="ECO:0000313" key="1">
    <source>
        <dbReference type="EMBL" id="KQL51517.1"/>
    </source>
</evidence>
<keyword evidence="2" id="KW-1185">Reference proteome</keyword>
<proteinExistence type="predicted"/>
<name>A0A0Q3WT67_9BACI</name>